<accession>A0A0K9XJI8</accession>
<dbReference type="InterPro" id="IPR056823">
    <property type="entry name" value="TEN-like_YD-shell"/>
</dbReference>
<dbReference type="NCBIfam" id="TIGR01643">
    <property type="entry name" value="YD_repeat_2x"/>
    <property type="match status" value="12"/>
</dbReference>
<evidence type="ECO:0000313" key="7">
    <source>
        <dbReference type="Proteomes" id="UP000037288"/>
    </source>
</evidence>
<feature type="compositionally biased region" description="Polar residues" evidence="2">
    <location>
        <begin position="1201"/>
        <end position="1211"/>
    </location>
</feature>
<sequence length="1591" mass="174246">MDFSLGGLKRGVDKLGDKAEDLWDEGKKQVGKGVNYAAHEIGNGLDKVGLHDMAETVDDLGDHVANRLGAHVDEKQLGETEDPKDLVHGSTGRIQSAASHLTDFAGAFGRVGQGMSNLDSDHWKGKGADAFREKFAMHPKQWLQAQQACEEAAKALKAYEHTVRWAQGKAKEAIATYKAGKEAQKKAFDAYKAQVDAYNDAAETYNAKLDKGENPGTRPTPPGSCPNVGADKIQAAQEMLTEARKQRNSAAETAASALRNALRNAPEKPEFTDRMGMNLDDFQQAGAVEVTHFAGGFAKGAADTVKFARTIIPIDPYNVTHPALYLDHMTNLGAGFVTLANHPDQIPSTLLGTGWGKDPSEAAGRLGFDALTALATGGTSAGGAAARRMAMNAARKGMEEAAEGAAESTARKASKELANEPNTHPEKVETGETDPVDVTTGRMFLPQTDVSLPGALPLVFSRHVKSGYRCGRWFGPSWASTVDQRLEIDTEGVILVDEHGRLLEYPHPVPGVPTLPVRGPRWPLDLSLDGTYTVHIPEAGRTRHFASSGAADVFLLAEITDRNGHRITFDYDAEGTPTGITDHSGRHLRVTTHAGRITALHLADTELIRYGYTDGNLTEVYNSSGRPLRFSYDERGRVTSWTDRNHTHYQYVYDDQDRCVFESGAEGHMRCALEYGASDPATGLRITRVTDSLGNTSAYTINSRSQIVAETDPTGATTLSTWDSHDRLLSRTDPLGRTTEYTYDADGRLTTVTRPDGLTLSATYNELGLPETTTGPDGVVWRHTYDDAGNRTSTTDPTGAITSYAYDAEGHLTSVTDALGNTTRVTCDAAGLPIETTDPLGGVTTTRRDAFGRVVAVTDPLGNTTRLTWTVEGRLAHRIAPDGAEEHWAYDGEGNCTTYTDALGAETHYEYGPFDRLTAKTGPDGVRYEFTHDTSLRLRRVTNPQGLTWGYDYDPAGRLVAETDFDGRTLTYTHDAAGRLVSRTNGLGDTISYEYDVLDRLVTKTAGDAVTTYTHDATGHLLQATGPDATLVYRRDRLGRVTSETTNGRTLTYAYDRLSRRVRGTTPAGAVTTWTYDAAGNRTSLTASGHTFAMEHDAAGREIARHFGEDLTLAHHWDPAGRLQSQSLTTGPTPLHHRAYTYRPDGHLTGITDTTTGTRTFDLDAAGRVTAVHAHDWTERYAYDAAGNQTAATWPTDHPGTESQGPRTYTGTRITRAGNVRYEHDAQGRVILRQKTRLSRKPDTWRYEWNAEDQLTAVITPDGTRWRYLYDPLGRRIAKQRLTDTDEIAEQVDFTWDGPTLTEQTTTASSLPNPVTLTWDHDGLHPIAQTERISAADASQREIDRRFFAIITDLVGTPTELIDETGTTAWRTRTTLWGTTAWATDSTAYTPLRFPGQYFDPETGLHYNFHRHYDPETARYIASDPLGLTPAPNPTAYVHNPTTWVDSLGLSPYKANPQGGTEVDPRKLDYLFNKDIKPDSHNSPRASQNELQLHRIGIKDSPEMRNYVSDHLVSASQQPFERTFTKTWDGGGGDFGVTNSVLYGPYGALGVESTWQVLPDGTHRLATVIFRGSGPNVSIKGSLDHWPPYEH</sequence>
<dbReference type="InterPro" id="IPR045351">
    <property type="entry name" value="DUF6531"/>
</dbReference>
<reference evidence="7" key="1">
    <citation type="submission" date="2015-07" db="EMBL/GenBank/DDBJ databases">
        <title>Draft genome sequence of Streptomyces sp. CMAA 1322, a bacterium isolated from Caatinga biome, from dry forest semiarid of Brazil.</title>
        <authorList>
            <person name="Santos S.N."/>
            <person name="Gacesa R."/>
            <person name="Taketani R.G."/>
            <person name="Long P.F."/>
            <person name="Melo I.S."/>
        </authorList>
    </citation>
    <scope>NUCLEOTIDE SEQUENCE [LARGE SCALE GENOMIC DNA]</scope>
    <source>
        <strain evidence="7">CMAA 1322</strain>
    </source>
</reference>
<dbReference type="InterPro" id="IPR049082">
    <property type="entry name" value="T7SS_signal"/>
</dbReference>
<dbReference type="STRING" id="1678637.AC230_02620"/>
<dbReference type="Pfam" id="PF25023">
    <property type="entry name" value="TEN_YD-shell"/>
    <property type="match status" value="2"/>
</dbReference>
<dbReference type="PATRIC" id="fig|1678637.3.peg.569"/>
<gene>
    <name evidence="6" type="ORF">AC230_02620</name>
</gene>
<feature type="region of interest" description="Disordered" evidence="2">
    <location>
        <begin position="398"/>
        <end position="436"/>
    </location>
</feature>
<evidence type="ECO:0000259" key="4">
    <source>
        <dbReference type="Pfam" id="PF21725"/>
    </source>
</evidence>
<dbReference type="RefSeq" id="WP_049714276.1">
    <property type="nucleotide sequence ID" value="NZ_LFXA01000002.1"/>
</dbReference>
<evidence type="ECO:0000259" key="5">
    <source>
        <dbReference type="Pfam" id="PF25023"/>
    </source>
</evidence>
<dbReference type="PANTHER" id="PTHR32305">
    <property type="match status" value="1"/>
</dbReference>
<dbReference type="InterPro" id="IPR022385">
    <property type="entry name" value="Rhs_assc_core"/>
</dbReference>
<feature type="domain" description="Teneurin-like YD-shell" evidence="5">
    <location>
        <begin position="950"/>
        <end position="1086"/>
    </location>
</feature>
<dbReference type="CDD" id="cd20724">
    <property type="entry name" value="CdiA-CT_Kp342-like"/>
    <property type="match status" value="1"/>
</dbReference>
<protein>
    <submittedName>
        <fullName evidence="6">Type IV secretion protein Rhs</fullName>
    </submittedName>
</protein>
<name>A0A0K9XJI8_9ACTN</name>
<dbReference type="Pfam" id="PF21725">
    <property type="entry name" value="T7SS_signal"/>
    <property type="match status" value="1"/>
</dbReference>
<dbReference type="EMBL" id="LFXA01000002">
    <property type="protein sequence ID" value="KNB53559.1"/>
    <property type="molecule type" value="Genomic_DNA"/>
</dbReference>
<evidence type="ECO:0000313" key="6">
    <source>
        <dbReference type="EMBL" id="KNB53559.1"/>
    </source>
</evidence>
<keyword evidence="1" id="KW-0677">Repeat</keyword>
<feature type="domain" description="Putative T7SS secretion signal" evidence="4">
    <location>
        <begin position="20"/>
        <end position="269"/>
    </location>
</feature>
<dbReference type="Pfam" id="PF20148">
    <property type="entry name" value="DUF6531"/>
    <property type="match status" value="1"/>
</dbReference>
<dbReference type="OrthoDB" id="4981820at2"/>
<dbReference type="InterPro" id="IPR050708">
    <property type="entry name" value="T6SS_VgrG/RHS"/>
</dbReference>
<keyword evidence="7" id="KW-1185">Reference proteome</keyword>
<feature type="region of interest" description="Disordered" evidence="2">
    <location>
        <begin position="1192"/>
        <end position="1211"/>
    </location>
</feature>
<feature type="domain" description="DUF6531" evidence="3">
    <location>
        <begin position="434"/>
        <end position="505"/>
    </location>
</feature>
<dbReference type="NCBIfam" id="TIGR03696">
    <property type="entry name" value="Rhs_assc_core"/>
    <property type="match status" value="1"/>
</dbReference>
<evidence type="ECO:0000256" key="2">
    <source>
        <dbReference type="SAM" id="MobiDB-lite"/>
    </source>
</evidence>
<dbReference type="InterPro" id="IPR006530">
    <property type="entry name" value="YD"/>
</dbReference>
<feature type="domain" description="Teneurin-like YD-shell" evidence="5">
    <location>
        <begin position="1111"/>
        <end position="1424"/>
    </location>
</feature>
<proteinExistence type="predicted"/>
<organism evidence="6 7">
    <name type="scientific">Streptomyces caatingaensis</name>
    <dbReference type="NCBI Taxonomy" id="1678637"/>
    <lineage>
        <taxon>Bacteria</taxon>
        <taxon>Bacillati</taxon>
        <taxon>Actinomycetota</taxon>
        <taxon>Actinomycetes</taxon>
        <taxon>Kitasatosporales</taxon>
        <taxon>Streptomycetaceae</taxon>
        <taxon>Streptomyces</taxon>
    </lineage>
</organism>
<dbReference type="Gene3D" id="2.180.10.10">
    <property type="entry name" value="RHS repeat-associated core"/>
    <property type="match status" value="3"/>
</dbReference>
<dbReference type="Proteomes" id="UP000037288">
    <property type="component" value="Unassembled WGS sequence"/>
</dbReference>
<comment type="caution">
    <text evidence="6">The sequence shown here is derived from an EMBL/GenBank/DDBJ whole genome shotgun (WGS) entry which is preliminary data.</text>
</comment>
<evidence type="ECO:0000256" key="1">
    <source>
        <dbReference type="ARBA" id="ARBA00022737"/>
    </source>
</evidence>
<dbReference type="InterPro" id="IPR031325">
    <property type="entry name" value="RHS_repeat"/>
</dbReference>
<dbReference type="Pfam" id="PF05593">
    <property type="entry name" value="RHS_repeat"/>
    <property type="match status" value="6"/>
</dbReference>
<dbReference type="PRINTS" id="PR00394">
    <property type="entry name" value="RHSPROTEIN"/>
</dbReference>
<dbReference type="PANTHER" id="PTHR32305:SF15">
    <property type="entry name" value="PROTEIN RHSA-RELATED"/>
    <property type="match status" value="1"/>
</dbReference>
<feature type="compositionally biased region" description="Basic and acidic residues" evidence="2">
    <location>
        <begin position="409"/>
        <end position="430"/>
    </location>
</feature>
<evidence type="ECO:0000259" key="3">
    <source>
        <dbReference type="Pfam" id="PF20148"/>
    </source>
</evidence>